<evidence type="ECO:0000313" key="3">
    <source>
        <dbReference type="Proteomes" id="UP000183788"/>
    </source>
</evidence>
<reference evidence="2 3" key="1">
    <citation type="submission" date="2016-11" db="EMBL/GenBank/DDBJ databases">
        <authorList>
            <person name="Jaros S."/>
            <person name="Januszkiewicz K."/>
            <person name="Wedrychowicz H."/>
        </authorList>
    </citation>
    <scope>NUCLEOTIDE SEQUENCE [LARGE SCALE GENOMIC DNA]</scope>
    <source>
        <strain evidence="2 3">DSM 784</strain>
    </source>
</reference>
<dbReference type="Pfam" id="PF07099">
    <property type="entry name" value="DUF1361"/>
    <property type="match status" value="1"/>
</dbReference>
<feature type="transmembrane region" description="Helical" evidence="1">
    <location>
        <begin position="41"/>
        <end position="58"/>
    </location>
</feature>
<dbReference type="STRING" id="1004.SAMN05661012_05468"/>
<organism evidence="2 3">
    <name type="scientific">Chitinophaga sancti</name>
    <dbReference type="NCBI Taxonomy" id="1004"/>
    <lineage>
        <taxon>Bacteria</taxon>
        <taxon>Pseudomonadati</taxon>
        <taxon>Bacteroidota</taxon>
        <taxon>Chitinophagia</taxon>
        <taxon>Chitinophagales</taxon>
        <taxon>Chitinophagaceae</taxon>
        <taxon>Chitinophaga</taxon>
    </lineage>
</organism>
<keyword evidence="1" id="KW-0812">Transmembrane</keyword>
<feature type="transmembrane region" description="Helical" evidence="1">
    <location>
        <begin position="192"/>
        <end position="212"/>
    </location>
</feature>
<dbReference type="AlphaFoldDB" id="A0A1K1SHT1"/>
<keyword evidence="1" id="KW-1133">Transmembrane helix</keyword>
<dbReference type="InterPro" id="IPR009793">
    <property type="entry name" value="DUF1361"/>
</dbReference>
<gene>
    <name evidence="2" type="ORF">SAMN05661012_05468</name>
</gene>
<keyword evidence="1" id="KW-0472">Membrane</keyword>
<proteinExistence type="predicted"/>
<evidence type="ECO:0000256" key="1">
    <source>
        <dbReference type="SAM" id="Phobius"/>
    </source>
</evidence>
<name>A0A1K1SHT1_9BACT</name>
<dbReference type="EMBL" id="FPIZ01000023">
    <property type="protein sequence ID" value="SFW83878.1"/>
    <property type="molecule type" value="Genomic_DNA"/>
</dbReference>
<feature type="transmembrane region" description="Helical" evidence="1">
    <location>
        <begin position="18"/>
        <end position="35"/>
    </location>
</feature>
<feature type="transmembrane region" description="Helical" evidence="1">
    <location>
        <begin position="108"/>
        <end position="129"/>
    </location>
</feature>
<protein>
    <submittedName>
        <fullName evidence="2">Uncharacterized membrane protein</fullName>
    </submittedName>
</protein>
<accession>A0A1K1SHT1</accession>
<dbReference type="Proteomes" id="UP000183788">
    <property type="component" value="Unassembled WGS sequence"/>
</dbReference>
<feature type="transmembrane region" description="Helical" evidence="1">
    <location>
        <begin position="141"/>
        <end position="159"/>
    </location>
</feature>
<evidence type="ECO:0000313" key="2">
    <source>
        <dbReference type="EMBL" id="SFW83878.1"/>
    </source>
</evidence>
<feature type="transmembrane region" description="Helical" evidence="1">
    <location>
        <begin position="70"/>
        <end position="88"/>
    </location>
</feature>
<sequence>MLKSLTIMLKKISPLEKMLAVAIAFTMTLLLIRVLRYHDHLYLFYIWNTFLGVLPLYFSRKLARLSGINLRSILVLACWLVFFPNAPYMITDLFHFGEKTPVPLWYDLLIVSSAAWNGLLLGIISLMQVEQFLVRHLKGPWVKAIVVLSFVLCGYGVYIGRFLRFNSWDAVTNPEALLFTIAGHVLKPYNHLGAWAFSIGFGGMFGIVYYTLQQLHHHKKSVPPNEERFFIS</sequence>
<dbReference type="OrthoDB" id="4540541at2"/>